<sequence length="145" mass="16003">MKPEDDSGSTLLFTAQPPTQDALAFLLEDKMFDIVGCISTRLLGPAKYVLHKSTLEKKFSDPDEQARVAPLLSKLNLADIKPSDLGKVLDAGYYKRNCTSHANDAELERQVKKFIGIGGVAMLQNEFPIECALLQAFDDIKGQFL</sequence>
<evidence type="ECO:0000313" key="1">
    <source>
        <dbReference type="EMBL" id="GFR46502.1"/>
    </source>
</evidence>
<keyword evidence="2" id="KW-1185">Reference proteome</keyword>
<comment type="caution">
    <text evidence="1">The sequence shown here is derived from an EMBL/GenBank/DDBJ whole genome shotgun (WGS) entry which is preliminary data.</text>
</comment>
<organism evidence="1 2">
    <name type="scientific">Astrephomene gubernaculifera</name>
    <dbReference type="NCBI Taxonomy" id="47775"/>
    <lineage>
        <taxon>Eukaryota</taxon>
        <taxon>Viridiplantae</taxon>
        <taxon>Chlorophyta</taxon>
        <taxon>core chlorophytes</taxon>
        <taxon>Chlorophyceae</taxon>
        <taxon>CS clade</taxon>
        <taxon>Chlamydomonadales</taxon>
        <taxon>Astrephomenaceae</taxon>
        <taxon>Astrephomene</taxon>
    </lineage>
</organism>
<protein>
    <submittedName>
        <fullName evidence="1">Uncharacterized protein</fullName>
    </submittedName>
</protein>
<accession>A0AAD3DT17</accession>
<name>A0AAD3DT17_9CHLO</name>
<reference evidence="1 2" key="1">
    <citation type="journal article" date="2021" name="Sci. Rep.">
        <title>Genome sequencing of the multicellular alga Astrephomene provides insights into convergent evolution of germ-soma differentiation.</title>
        <authorList>
            <person name="Yamashita S."/>
            <person name="Yamamoto K."/>
            <person name="Matsuzaki R."/>
            <person name="Suzuki S."/>
            <person name="Yamaguchi H."/>
            <person name="Hirooka S."/>
            <person name="Minakuchi Y."/>
            <person name="Miyagishima S."/>
            <person name="Kawachi M."/>
            <person name="Toyoda A."/>
            <person name="Nozaki H."/>
        </authorList>
    </citation>
    <scope>NUCLEOTIDE SEQUENCE [LARGE SCALE GENOMIC DNA]</scope>
    <source>
        <strain evidence="1 2">NIES-4017</strain>
    </source>
</reference>
<dbReference type="Proteomes" id="UP001054857">
    <property type="component" value="Unassembled WGS sequence"/>
</dbReference>
<dbReference type="AlphaFoldDB" id="A0AAD3DT17"/>
<proteinExistence type="predicted"/>
<evidence type="ECO:0000313" key="2">
    <source>
        <dbReference type="Proteomes" id="UP001054857"/>
    </source>
</evidence>
<dbReference type="EMBL" id="BMAR01000014">
    <property type="protein sequence ID" value="GFR46502.1"/>
    <property type="molecule type" value="Genomic_DNA"/>
</dbReference>
<gene>
    <name evidence="1" type="ORF">Agub_g8082</name>
</gene>